<proteinExistence type="predicted"/>
<dbReference type="Proteomes" id="UP000254029">
    <property type="component" value="Unassembled WGS sequence"/>
</dbReference>
<dbReference type="AlphaFoldDB" id="A0AAX2M555"/>
<dbReference type="EMBL" id="UIGR01000001">
    <property type="protein sequence ID" value="SUX31563.1"/>
    <property type="molecule type" value="Genomic_DNA"/>
</dbReference>
<evidence type="ECO:0000313" key="2">
    <source>
        <dbReference type="Proteomes" id="UP000254029"/>
    </source>
</evidence>
<name>A0AAX2M555_CHRVL</name>
<reference evidence="1 2" key="1">
    <citation type="submission" date="2018-06" db="EMBL/GenBank/DDBJ databases">
        <authorList>
            <consortium name="Pathogen Informatics"/>
            <person name="Doyle S."/>
        </authorList>
    </citation>
    <scope>NUCLEOTIDE SEQUENCE [LARGE SCALE GENOMIC DNA]</scope>
    <source>
        <strain evidence="1 2">NCTC8684</strain>
    </source>
</reference>
<sequence length="57" mass="6723">MLKDGSYDRFFQQHYGASIRRADLDGRTLIRLDNPMLPKKTPLDDARLWYQPASRAR</sequence>
<protein>
    <submittedName>
        <fullName evidence="1">Uncharacterized protein</fullName>
    </submittedName>
</protein>
<organism evidence="1 2">
    <name type="scientific">Chromobacterium violaceum</name>
    <dbReference type="NCBI Taxonomy" id="536"/>
    <lineage>
        <taxon>Bacteria</taxon>
        <taxon>Pseudomonadati</taxon>
        <taxon>Pseudomonadota</taxon>
        <taxon>Betaproteobacteria</taxon>
        <taxon>Neisseriales</taxon>
        <taxon>Chromobacteriaceae</taxon>
        <taxon>Chromobacterium</taxon>
    </lineage>
</organism>
<comment type="caution">
    <text evidence="1">The sequence shown here is derived from an EMBL/GenBank/DDBJ whole genome shotgun (WGS) entry which is preliminary data.</text>
</comment>
<evidence type="ECO:0000313" key="1">
    <source>
        <dbReference type="EMBL" id="SUX31563.1"/>
    </source>
</evidence>
<gene>
    <name evidence="1" type="ORF">NCTC8684_00611</name>
</gene>
<accession>A0AAX2M555</accession>